<feature type="compositionally biased region" description="Low complexity" evidence="1">
    <location>
        <begin position="107"/>
        <end position="120"/>
    </location>
</feature>
<feature type="region of interest" description="Disordered" evidence="1">
    <location>
        <begin position="660"/>
        <end position="752"/>
    </location>
</feature>
<dbReference type="STRING" id="5643.A0A060S732"/>
<feature type="compositionally biased region" description="Low complexity" evidence="1">
    <location>
        <begin position="1221"/>
        <end position="1234"/>
    </location>
</feature>
<sequence>MASTDGADIVQHSLNEGQSNATQPALSSSKDGDPDVQEAGKPGADVSERSAGQPSPAPSSPASGASTAKSGTQPPTVSVQTNPPPLNMPHPKKFSHVNINKKFLEKTSSSTPSHAHSTSPVTKTPISSQKPVLQTSTSHPRLVTAKLTATPQPSTTTGPGWSRPSSAVPSNAPTPLPVGTSKASPSLITTVGGAPLPPPAGKVIQPQPRSVQEGVPLRRDPPNKPVWGTTKPNTPHSTKVDGVRSDFPTAAEVAQGRVAQTREKTSTSDAATIHKQAVMAELQAEEDTFRGVHLDPNAHHWDEMEEDDDNFLDGVIEFGDGRQYTVQSAESLQQTQTQHVTKPPASDLGEAPASNELADHPVSKEERFVDDFDRSWPRSRPPQQAPGQHRDQRSEGHAVSPSVASHSPPESSRVLFNERLNRLEPYSHQRHAPPTGSFNWRGSRSDHPVSSRKVLIRTDIPFHGPLEETGHQGLPMMDLVSVIDHNEIMVLGKQVDIPGLSVMLAHSDLPISPEMLASMTARVVLLPLNLLQTIVDSSLRTYLLLVLGLFPLSELMDRRRRNLVNSLRHQQSLNAPIVDLEEVSKAAMHAAAERARLRRQQEEEEREKERQRARRKAAELEARIKAMEEEKAREREKAAADKTREEAEVVGIIEEAVTSAASVENKPAPAEASSQRQPEARSGLVRSVSARGTARPFGTRRPSLTPSAQPTKLPSQPSPASEADTWRRKAAPSVSVSAQPEAQKHPVVPVLPPPVLAHANLTVKAGEEVEVLDFSDHRKLAGTDDKPHHPGLTARPARAVASDFFSDVSTSLQRARLDPSRGEEESSWRRPSHTIVDKPSVPHTTEETSNASSDPSQPQPTQHNGGVPNGLQTTTGSHPPMHEEHSRRVSSHYQNGVLRPPTGASYREAPMSALDDTLSRIKGALYGMHHQEADAPKPQKWIPPALRSKIELSTPSEVFDVTSAEPPLSPKPAWNNFQVKLPHAHGPLPPPQQTELIWPRGRRPFRLDVHSIRPPIHAPNVRDGTVTEHLFGRPRFVRGQPKYFVSIPRRKITHRARSSEASSAPVVHLPSTPIRTRNPALPNDSSSFNAVTWRKTSSTATAVPSVHDDRKETIQLDTVSRSPPPEVSLAASALSSIPKVADSVASSSSGAFAASKSKPEPKMPAGSDVAFYRNSRVEAAVDSQPPVQFIVSSELEGDPAGQSNGENDTAVGQATKSQEHSGGSSAVGVSSFSSPDQKASATPGPSNGIATPSQPSLSPWTKSPKSLSVKESPSRAPDPEHLKAVWSQTSDKAQIQPVNSLKGIADDLPSVPFSLQDVKSDDGGTPPPSGSGTWSRMSSYEVTRAFQQVPSPSSSSLQRPGPIAPSNSTSTNGPASRHPGFALSPPPVGQPALRTAYPAYSPMMSHSPAPSVMYSHPSPVPRPMVVNGSAPAYAQAVWMPMHGTAPPPSAGMMRSPYGPQMMSYPSPGAVPMYPAPMPMQNPSQQNGVQGRPPSMAMMSPVMQPAMSPMYAGSPVLVPTTAVMAPGQAYPMPSQAGRAPGPMRPYEQNSQNGQHMHPSPMRQPPQNGYNPVPSGYARPHW</sequence>
<feature type="region of interest" description="Disordered" evidence="1">
    <location>
        <begin position="1"/>
        <end position="244"/>
    </location>
</feature>
<evidence type="ECO:0000313" key="2">
    <source>
        <dbReference type="EMBL" id="CDO70272.1"/>
    </source>
</evidence>
<feature type="compositionally biased region" description="Basic and acidic residues" evidence="1">
    <location>
        <begin position="779"/>
        <end position="788"/>
    </location>
</feature>
<feature type="compositionally biased region" description="Polar residues" evidence="1">
    <location>
        <begin position="847"/>
        <end position="877"/>
    </location>
</feature>
<feature type="compositionally biased region" description="Polar residues" evidence="1">
    <location>
        <begin position="12"/>
        <end position="29"/>
    </location>
</feature>
<feature type="compositionally biased region" description="Polar residues" evidence="1">
    <location>
        <begin position="147"/>
        <end position="173"/>
    </location>
</feature>
<dbReference type="HOGENOM" id="CLU_003718_0_0_1"/>
<dbReference type="OMA" id="HLNPNAH"/>
<feature type="compositionally biased region" description="Polar residues" evidence="1">
    <location>
        <begin position="1365"/>
        <end position="1374"/>
    </location>
</feature>
<feature type="region of interest" description="Disordered" evidence="1">
    <location>
        <begin position="779"/>
        <end position="798"/>
    </location>
</feature>
<feature type="region of interest" description="Disordered" evidence="1">
    <location>
        <begin position="807"/>
        <end position="908"/>
    </location>
</feature>
<feature type="compositionally biased region" description="Basic and acidic residues" evidence="1">
    <location>
        <begin position="591"/>
        <end position="601"/>
    </location>
</feature>
<name>A0A060S732_PYCCI</name>
<feature type="compositionally biased region" description="Polar residues" evidence="1">
    <location>
        <begin position="121"/>
        <end position="139"/>
    </location>
</feature>
<organism evidence="2 3">
    <name type="scientific">Pycnoporus cinnabarinus</name>
    <name type="common">Cinnabar-red polypore</name>
    <name type="synonym">Trametes cinnabarina</name>
    <dbReference type="NCBI Taxonomy" id="5643"/>
    <lineage>
        <taxon>Eukaryota</taxon>
        <taxon>Fungi</taxon>
        <taxon>Dikarya</taxon>
        <taxon>Basidiomycota</taxon>
        <taxon>Agaricomycotina</taxon>
        <taxon>Agaricomycetes</taxon>
        <taxon>Polyporales</taxon>
        <taxon>Polyporaceae</taxon>
        <taxon>Trametes</taxon>
    </lineage>
</organism>
<feature type="compositionally biased region" description="Polar residues" evidence="1">
    <location>
        <begin position="1334"/>
        <end position="1349"/>
    </location>
</feature>
<dbReference type="Proteomes" id="UP000029665">
    <property type="component" value="Unassembled WGS sequence"/>
</dbReference>
<feature type="compositionally biased region" description="Low complexity" evidence="1">
    <location>
        <begin position="50"/>
        <end position="71"/>
    </location>
</feature>
<feature type="compositionally biased region" description="Polar residues" evidence="1">
    <location>
        <begin position="1286"/>
        <end position="1299"/>
    </location>
</feature>
<feature type="compositionally biased region" description="Basic and acidic residues" evidence="1">
    <location>
        <begin position="357"/>
        <end position="376"/>
    </location>
</feature>
<feature type="region of interest" description="Disordered" evidence="1">
    <location>
        <begin position="1528"/>
        <end position="1580"/>
    </location>
</feature>
<evidence type="ECO:0000313" key="3">
    <source>
        <dbReference type="Proteomes" id="UP000029665"/>
    </source>
</evidence>
<feature type="region of interest" description="Disordered" evidence="1">
    <location>
        <begin position="326"/>
        <end position="412"/>
    </location>
</feature>
<gene>
    <name evidence="2" type="ORF">BN946_scf184942.g72</name>
</gene>
<feature type="compositionally biased region" description="Polar residues" evidence="1">
    <location>
        <begin position="702"/>
        <end position="719"/>
    </location>
</feature>
<proteinExistence type="predicted"/>
<evidence type="ECO:0000256" key="1">
    <source>
        <dbReference type="SAM" id="MobiDB-lite"/>
    </source>
</evidence>
<feature type="region of interest" description="Disordered" evidence="1">
    <location>
        <begin position="1055"/>
        <end position="1083"/>
    </location>
</feature>
<feature type="region of interest" description="Disordered" evidence="1">
    <location>
        <begin position="1196"/>
        <end position="1388"/>
    </location>
</feature>
<feature type="region of interest" description="Disordered" evidence="1">
    <location>
        <begin position="424"/>
        <end position="445"/>
    </location>
</feature>
<dbReference type="EMBL" id="CCBP010000073">
    <property type="protein sequence ID" value="CDO70272.1"/>
    <property type="molecule type" value="Genomic_DNA"/>
</dbReference>
<protein>
    <submittedName>
        <fullName evidence="2">Uncharacterized protein</fullName>
    </submittedName>
</protein>
<feature type="region of interest" description="Disordered" evidence="1">
    <location>
        <begin position="591"/>
        <end position="647"/>
    </location>
</feature>
<accession>A0A060S732</accession>
<reference evidence="2" key="1">
    <citation type="submission" date="2014-01" db="EMBL/GenBank/DDBJ databases">
        <title>The genome of the white-rot fungus Pycnoporus cinnabarinus: a basidiomycete model with a versatile arsenal for lignocellulosic biomass breakdown.</title>
        <authorList>
            <person name="Levasseur A."/>
            <person name="Lomascolo A."/>
            <person name="Ruiz-Duenas F.J."/>
            <person name="Uzan E."/>
            <person name="Piumi F."/>
            <person name="Kues U."/>
            <person name="Ram A.F.J."/>
            <person name="Murat C."/>
            <person name="Haon M."/>
            <person name="Benoit I."/>
            <person name="Arfi Y."/>
            <person name="Chevret D."/>
            <person name="Drula E."/>
            <person name="Kwon M.J."/>
            <person name="Gouret P."/>
            <person name="Lesage-Meessen L."/>
            <person name="Lombard V."/>
            <person name="Mariette J."/>
            <person name="Noirot C."/>
            <person name="Park J."/>
            <person name="Patyshakuliyeva A."/>
            <person name="Wieneger R.A.B."/>
            <person name="Wosten H.A.B."/>
            <person name="Martin F."/>
            <person name="Coutinho P.M."/>
            <person name="de Vries R."/>
            <person name="Martinez A.T."/>
            <person name="Klopp C."/>
            <person name="Pontarotti P."/>
            <person name="Henrissat B."/>
            <person name="Record E."/>
        </authorList>
    </citation>
    <scope>NUCLEOTIDE SEQUENCE [LARGE SCALE GENOMIC DNA]</scope>
    <source>
        <strain evidence="2">BRFM137</strain>
    </source>
</reference>
<comment type="caution">
    <text evidence="2">The sequence shown here is derived from an EMBL/GenBank/DDBJ whole genome shotgun (WGS) entry which is preliminary data.</text>
</comment>
<feature type="compositionally biased region" description="Polar residues" evidence="1">
    <location>
        <begin position="72"/>
        <end position="81"/>
    </location>
</feature>
<feature type="compositionally biased region" description="Low complexity" evidence="1">
    <location>
        <begin position="397"/>
        <end position="412"/>
    </location>
</feature>
<keyword evidence="3" id="KW-1185">Reference proteome</keyword>
<feature type="compositionally biased region" description="Polar residues" evidence="1">
    <location>
        <begin position="1201"/>
        <end position="1216"/>
    </location>
</feature>
<feature type="compositionally biased region" description="Basic and acidic residues" evidence="1">
    <location>
        <begin position="815"/>
        <end position="828"/>
    </location>
</feature>
<feature type="compositionally biased region" description="Polar residues" evidence="1">
    <location>
        <begin position="1235"/>
        <end position="1271"/>
    </location>
</feature>
<dbReference type="OrthoDB" id="2504896at2759"/>
<feature type="compositionally biased region" description="Polar residues" evidence="1">
    <location>
        <begin position="326"/>
        <end position="340"/>
    </location>
</feature>
<feature type="compositionally biased region" description="Basic and acidic residues" evidence="1">
    <location>
        <begin position="616"/>
        <end position="647"/>
    </location>
</feature>